<evidence type="ECO:0000256" key="1">
    <source>
        <dbReference type="SAM" id="MobiDB-lite"/>
    </source>
</evidence>
<organism evidence="2 3">
    <name type="scientific">Microbotryum silenes-dioicae</name>
    <dbReference type="NCBI Taxonomy" id="796604"/>
    <lineage>
        <taxon>Eukaryota</taxon>
        <taxon>Fungi</taxon>
        <taxon>Dikarya</taxon>
        <taxon>Basidiomycota</taxon>
        <taxon>Pucciniomycotina</taxon>
        <taxon>Microbotryomycetes</taxon>
        <taxon>Microbotryales</taxon>
        <taxon>Microbotryaceae</taxon>
        <taxon>Microbotryum</taxon>
    </lineage>
</organism>
<dbReference type="Proteomes" id="UP000249464">
    <property type="component" value="Unassembled WGS sequence"/>
</dbReference>
<evidence type="ECO:0000313" key="3">
    <source>
        <dbReference type="Proteomes" id="UP000249464"/>
    </source>
</evidence>
<feature type="compositionally biased region" description="Polar residues" evidence="1">
    <location>
        <begin position="60"/>
        <end position="81"/>
    </location>
</feature>
<accession>A0A2X0NE12</accession>
<sequence length="128" mass="13283">MLFPPAKTYTVSCVDPCPARSLTHINGCQLQKQTTFSFAQASSSSSSSASNPSFAVPSGSCASHSTNPSLPSMPESASSAVPSGPESTIGEPLIDADEIYVMEGDPFDGDEDDGVVSAKGEGRWEHPK</sequence>
<feature type="region of interest" description="Disordered" evidence="1">
    <location>
        <begin position="39"/>
        <end position="128"/>
    </location>
</feature>
<dbReference type="AlphaFoldDB" id="A0A2X0NE12"/>
<dbReference type="EMBL" id="FQNC01000085">
    <property type="protein sequence ID" value="SGZ24126.1"/>
    <property type="molecule type" value="Genomic_DNA"/>
</dbReference>
<name>A0A2X0NE12_9BASI</name>
<protein>
    <submittedName>
        <fullName evidence="2">BQ5605_C023g09707 protein</fullName>
    </submittedName>
</protein>
<keyword evidence="3" id="KW-1185">Reference proteome</keyword>
<gene>
    <name evidence="2" type="primary">BQ5605_C023g09707</name>
    <name evidence="2" type="ORF">BQ5605_C023G09707</name>
</gene>
<proteinExistence type="predicted"/>
<feature type="compositionally biased region" description="Low complexity" evidence="1">
    <location>
        <begin position="39"/>
        <end position="58"/>
    </location>
</feature>
<reference evidence="2 3" key="1">
    <citation type="submission" date="2016-11" db="EMBL/GenBank/DDBJ databases">
        <authorList>
            <person name="Jaros S."/>
            <person name="Januszkiewicz K."/>
            <person name="Wedrychowicz H."/>
        </authorList>
    </citation>
    <scope>NUCLEOTIDE SEQUENCE [LARGE SCALE GENOMIC DNA]</scope>
</reference>
<evidence type="ECO:0000313" key="2">
    <source>
        <dbReference type="EMBL" id="SGZ24126.1"/>
    </source>
</evidence>
<feature type="compositionally biased region" description="Acidic residues" evidence="1">
    <location>
        <begin position="94"/>
        <end position="114"/>
    </location>
</feature>